<dbReference type="InterPro" id="IPR021341">
    <property type="entry name" value="DUF2958"/>
</dbReference>
<proteinExistence type="predicted"/>
<sequence length="118" mass="13513">MIQITDSMLGAFASASLYSKEGKGFEATVIAKFFMPFTSAVWLVTEAEKQKDEDWIFFGYCHILEWEWGYFTLSEIAELEFHGITAEVDCELPEGQTVDDCLKSLFVRDESIVVKFKM</sequence>
<keyword evidence="2" id="KW-1185">Reference proteome</keyword>
<dbReference type="EMBL" id="JACSPQ010000009">
    <property type="protein sequence ID" value="MBD8002382.1"/>
    <property type="molecule type" value="Genomic_DNA"/>
</dbReference>
<dbReference type="RefSeq" id="WP_191710306.1">
    <property type="nucleotide sequence ID" value="NZ_JACSPQ010000009.1"/>
</dbReference>
<gene>
    <name evidence="1" type="ORF">H9626_09180</name>
</gene>
<protein>
    <submittedName>
        <fullName evidence="1">DUF2958 domain-containing protein</fullName>
    </submittedName>
</protein>
<evidence type="ECO:0000313" key="1">
    <source>
        <dbReference type="EMBL" id="MBD8002382.1"/>
    </source>
</evidence>
<accession>A0ABR8VCB4</accession>
<reference evidence="1 2" key="1">
    <citation type="submission" date="2020-08" db="EMBL/GenBank/DDBJ databases">
        <title>A Genomic Blueprint of the Chicken Gut Microbiome.</title>
        <authorList>
            <person name="Gilroy R."/>
            <person name="Ravi A."/>
            <person name="Getino M."/>
            <person name="Pursley I."/>
            <person name="Horton D.L."/>
            <person name="Alikhan N.-F."/>
            <person name="Baker D."/>
            <person name="Gharbi K."/>
            <person name="Hall N."/>
            <person name="Watson M."/>
            <person name="Adriaenssens E.M."/>
            <person name="Foster-Nyarko E."/>
            <person name="Jarju S."/>
            <person name="Secka A."/>
            <person name="Antonio M."/>
            <person name="Oren A."/>
            <person name="Chaudhuri R."/>
            <person name="La Ragione R.M."/>
            <person name="Hildebrand F."/>
            <person name="Pallen M.J."/>
        </authorList>
    </citation>
    <scope>NUCLEOTIDE SEQUENCE [LARGE SCALE GENOMIC DNA]</scope>
    <source>
        <strain evidence="1 2">Sa1YUN3</strain>
    </source>
</reference>
<dbReference type="Proteomes" id="UP000616346">
    <property type="component" value="Unassembled WGS sequence"/>
</dbReference>
<dbReference type="Pfam" id="PF11171">
    <property type="entry name" value="DUF2958"/>
    <property type="match status" value="1"/>
</dbReference>
<organism evidence="1 2">
    <name type="scientific">Phocaeicola faecium</name>
    <dbReference type="NCBI Taxonomy" id="2762213"/>
    <lineage>
        <taxon>Bacteria</taxon>
        <taxon>Pseudomonadati</taxon>
        <taxon>Bacteroidota</taxon>
        <taxon>Bacteroidia</taxon>
        <taxon>Bacteroidales</taxon>
        <taxon>Bacteroidaceae</taxon>
        <taxon>Phocaeicola</taxon>
    </lineage>
</organism>
<comment type="caution">
    <text evidence="1">The sequence shown here is derived from an EMBL/GenBank/DDBJ whole genome shotgun (WGS) entry which is preliminary data.</text>
</comment>
<name>A0ABR8VCB4_9BACT</name>
<evidence type="ECO:0000313" key="2">
    <source>
        <dbReference type="Proteomes" id="UP000616346"/>
    </source>
</evidence>